<keyword evidence="4" id="KW-0808">Transferase</keyword>
<evidence type="ECO:0000256" key="5">
    <source>
        <dbReference type="ARBA" id="ARBA00022723"/>
    </source>
</evidence>
<dbReference type="SMART" id="SM00317">
    <property type="entry name" value="SET"/>
    <property type="match status" value="1"/>
</dbReference>
<evidence type="ECO:0000256" key="3">
    <source>
        <dbReference type="ARBA" id="ARBA00022454"/>
    </source>
</evidence>
<dbReference type="Gene3D" id="1.10.8.850">
    <property type="entry name" value="Histone-lysine N methyltransferase , C-terminal domain-like"/>
    <property type="match status" value="1"/>
</dbReference>
<evidence type="ECO:0000313" key="10">
    <source>
        <dbReference type="EMBL" id="KAE9447997.1"/>
    </source>
</evidence>
<evidence type="ECO:0000256" key="1">
    <source>
        <dbReference type="ARBA" id="ARBA00004123"/>
    </source>
</evidence>
<dbReference type="CDD" id="cd10538">
    <property type="entry name" value="SET_SETDB-like"/>
    <property type="match status" value="1"/>
</dbReference>
<keyword evidence="6" id="KW-0862">Zinc</keyword>
<feature type="region of interest" description="Disordered" evidence="8">
    <location>
        <begin position="141"/>
        <end position="204"/>
    </location>
</feature>
<dbReference type="GO" id="GO:0005694">
    <property type="term" value="C:chromosome"/>
    <property type="evidence" value="ECO:0007669"/>
    <property type="project" value="UniProtKB-SubCell"/>
</dbReference>
<gene>
    <name evidence="10" type="ORF">C3L33_20096</name>
</gene>
<feature type="compositionally biased region" description="Basic and acidic residues" evidence="8">
    <location>
        <begin position="141"/>
        <end position="158"/>
    </location>
</feature>
<accession>A0A6A4KYH5</accession>
<dbReference type="Proteomes" id="UP000428333">
    <property type="component" value="Linkage Group LG12"/>
</dbReference>
<feature type="compositionally biased region" description="Basic and acidic residues" evidence="8">
    <location>
        <begin position="64"/>
        <end position="75"/>
    </location>
</feature>
<evidence type="ECO:0000256" key="2">
    <source>
        <dbReference type="ARBA" id="ARBA00004286"/>
    </source>
</evidence>
<comment type="subcellular location">
    <subcellularLocation>
        <location evidence="2">Chromosome</location>
    </subcellularLocation>
    <subcellularLocation>
        <location evidence="1">Nucleus</location>
    </subcellularLocation>
</comment>
<feature type="non-terminal residue" evidence="10">
    <location>
        <position position="1"/>
    </location>
</feature>
<keyword evidence="7" id="KW-0539">Nucleus</keyword>
<dbReference type="SUPFAM" id="SSF82199">
    <property type="entry name" value="SET domain"/>
    <property type="match status" value="1"/>
</dbReference>
<keyword evidence="5" id="KW-0479">Metal-binding</keyword>
<reference evidence="10 11" key="1">
    <citation type="journal article" date="2019" name="Genome Biol. Evol.">
        <title>The Rhododendron genome and chromosomal organization provide insight into shared whole-genome duplications across the heath family (Ericaceae).</title>
        <authorList>
            <person name="Soza V.L."/>
            <person name="Lindsley D."/>
            <person name="Waalkes A."/>
            <person name="Ramage E."/>
            <person name="Patwardhan R.P."/>
            <person name="Burton J.N."/>
            <person name="Adey A."/>
            <person name="Kumar A."/>
            <person name="Qiu R."/>
            <person name="Shendure J."/>
            <person name="Hall B."/>
        </authorList>
    </citation>
    <scope>NUCLEOTIDE SEQUENCE [LARGE SCALE GENOMIC DNA]</scope>
    <source>
        <strain evidence="10">RSF 1966-606</strain>
    </source>
</reference>
<dbReference type="EMBL" id="QEFC01003467">
    <property type="protein sequence ID" value="KAE9447997.1"/>
    <property type="molecule type" value="Genomic_DNA"/>
</dbReference>
<dbReference type="PROSITE" id="PS51580">
    <property type="entry name" value="SAM_MT43_3"/>
    <property type="match status" value="1"/>
</dbReference>
<dbReference type="InterPro" id="IPR001214">
    <property type="entry name" value="SET_dom"/>
</dbReference>
<dbReference type="InterPro" id="IPR025776">
    <property type="entry name" value="SUVR4/1/2"/>
</dbReference>
<dbReference type="Pfam" id="PF10440">
    <property type="entry name" value="WIYLD"/>
    <property type="match status" value="1"/>
</dbReference>
<evidence type="ECO:0000256" key="7">
    <source>
        <dbReference type="ARBA" id="ARBA00023242"/>
    </source>
</evidence>
<evidence type="ECO:0000256" key="4">
    <source>
        <dbReference type="ARBA" id="ARBA00022679"/>
    </source>
</evidence>
<dbReference type="FunFam" id="2.170.270.10:FF:000046">
    <property type="entry name" value="SET-domain containing protein lysine methyltransferase family protein"/>
    <property type="match status" value="1"/>
</dbReference>
<evidence type="ECO:0000256" key="6">
    <source>
        <dbReference type="ARBA" id="ARBA00022833"/>
    </source>
</evidence>
<dbReference type="InterPro" id="IPR046341">
    <property type="entry name" value="SET_dom_sf"/>
</dbReference>
<organism evidence="10 11">
    <name type="scientific">Rhododendron williamsianum</name>
    <dbReference type="NCBI Taxonomy" id="262921"/>
    <lineage>
        <taxon>Eukaryota</taxon>
        <taxon>Viridiplantae</taxon>
        <taxon>Streptophyta</taxon>
        <taxon>Embryophyta</taxon>
        <taxon>Tracheophyta</taxon>
        <taxon>Spermatophyta</taxon>
        <taxon>Magnoliopsida</taxon>
        <taxon>eudicotyledons</taxon>
        <taxon>Gunneridae</taxon>
        <taxon>Pentapetalae</taxon>
        <taxon>asterids</taxon>
        <taxon>Ericales</taxon>
        <taxon>Ericaceae</taxon>
        <taxon>Ericoideae</taxon>
        <taxon>Rhodoreae</taxon>
        <taxon>Rhododendron</taxon>
    </lineage>
</organism>
<dbReference type="InterPro" id="IPR007728">
    <property type="entry name" value="Pre-SET_dom"/>
</dbReference>
<evidence type="ECO:0000313" key="11">
    <source>
        <dbReference type="Proteomes" id="UP000428333"/>
    </source>
</evidence>
<feature type="compositionally biased region" description="Polar residues" evidence="8">
    <location>
        <begin position="173"/>
        <end position="183"/>
    </location>
</feature>
<evidence type="ECO:0000259" key="9">
    <source>
        <dbReference type="PROSITE" id="PS50280"/>
    </source>
</evidence>
<keyword evidence="11" id="KW-1185">Reference proteome</keyword>
<dbReference type="Gene3D" id="2.170.270.10">
    <property type="entry name" value="SET domain"/>
    <property type="match status" value="1"/>
</dbReference>
<name>A0A6A4KYH5_9ERIC</name>
<dbReference type="Pfam" id="PF05033">
    <property type="entry name" value="Pre-SET"/>
    <property type="match status" value="1"/>
</dbReference>
<dbReference type="AlphaFoldDB" id="A0A6A4KYH5"/>
<dbReference type="InterPro" id="IPR018848">
    <property type="entry name" value="WIYLD_domain"/>
</dbReference>
<protein>
    <recommendedName>
        <fullName evidence="9">SET domain-containing protein</fullName>
    </recommendedName>
</protein>
<dbReference type="Pfam" id="PF00856">
    <property type="entry name" value="SET"/>
    <property type="match status" value="1"/>
</dbReference>
<keyword evidence="3" id="KW-0158">Chromosome</keyword>
<evidence type="ECO:0000256" key="8">
    <source>
        <dbReference type="SAM" id="MobiDB-lite"/>
    </source>
</evidence>
<dbReference type="GO" id="GO:0008270">
    <property type="term" value="F:zinc ion binding"/>
    <property type="evidence" value="ECO:0007669"/>
    <property type="project" value="InterPro"/>
</dbReference>
<feature type="domain" description="SET" evidence="9">
    <location>
        <begin position="505"/>
        <end position="639"/>
    </location>
</feature>
<dbReference type="GO" id="GO:0042054">
    <property type="term" value="F:histone methyltransferase activity"/>
    <property type="evidence" value="ECO:0007669"/>
    <property type="project" value="InterPro"/>
</dbReference>
<feature type="region of interest" description="Disordered" evidence="8">
    <location>
        <begin position="64"/>
        <end position="102"/>
    </location>
</feature>
<proteinExistence type="predicted"/>
<dbReference type="PANTHER" id="PTHR46450:SF24">
    <property type="entry name" value="HISTONE-LYSINE N-METHYLTRANSFERASE SUVR4"/>
    <property type="match status" value="1"/>
</dbReference>
<dbReference type="PROSITE" id="PS50280">
    <property type="entry name" value="SET"/>
    <property type="match status" value="1"/>
</dbReference>
<dbReference type="OrthoDB" id="308383at2759"/>
<dbReference type="GO" id="GO:0005634">
    <property type="term" value="C:nucleus"/>
    <property type="evidence" value="ECO:0007669"/>
    <property type="project" value="UniProtKB-SubCell"/>
</dbReference>
<sequence>MAPDPRVLEAFRAMKNLGISPETVSPVLKNLLKLYNKNWELIEEDNYRTLADAIFEYADDYADDKKRQDKEKDAMEYDGSEPPLKKIHLEPQEDQASSEPPLKKIRLEPQEDQASSTANSGNTVLVLEANGMPLTLIAPKLRESSQAHSKDKKTESSSHSRHSAFRNKGKDPISSSGLTQVTKSSSERASSAFHSNQGSDGIGFDHMLRKKKHKDCPGNGFMVPKRKQAVRDVPHLALPSSVVQSGTYASPTCYYHMQYFCLFGCMCTFVLGCLRMFNNSSSFYGRAIAVTYLPSIVYSWDMTSPEVVDNLDMSVRRIGNQESSHSLGVSLQQPTSRDRKRPFCKMLADIAKGTEKVRISLLDESGKEQLPNFNYMPENTVYQNAYIHFALARIADTDCCSSCLGDCLSLPVPCECAGDTGGEFAYTSKGLLREEFLNKCISMNEAPREHYQVYCIDCPLERAKNEHMPSKCKGHLVRKFIKECWRKCGCDMLCGNRVVQRGISRELQVFLTNEGKGWGLRSLQDLPKGAFVCEYVGEILTNMELYERNQQSSGSERHTYPVILDADWASEGLLKDEEALCLDATFNGNVARFINHRCSDANLLEIPVEVETPDRHYYHLAFFTKRKVDALEELTWDYGIDFYDHNHPIKAFQCCCGSGLCRGVRKM</sequence>
<dbReference type="SMART" id="SM00468">
    <property type="entry name" value="PreSET"/>
    <property type="match status" value="1"/>
</dbReference>
<comment type="caution">
    <text evidence="10">The sequence shown here is derived from an EMBL/GenBank/DDBJ whole genome shotgun (WGS) entry which is preliminary data.</text>
</comment>
<dbReference type="PANTHER" id="PTHR46450">
    <property type="entry name" value="INACTIVE HISTONE-LYSINE N-METHYLTRANSFERASE SUVR1-RELATED"/>
    <property type="match status" value="1"/>
</dbReference>
<dbReference type="InterPro" id="IPR043017">
    <property type="entry name" value="WIYLD_dom_sf"/>
</dbReference>